<dbReference type="InterPro" id="IPR003851">
    <property type="entry name" value="Znf_Dof"/>
</dbReference>
<protein>
    <recommendedName>
        <fullName evidence="9">Dof zinc finger protein</fullName>
    </recommendedName>
</protein>
<keyword evidence="4 9" id="KW-0805">Transcription regulation</keyword>
<dbReference type="PROSITE" id="PS50884">
    <property type="entry name" value="ZF_DOF_2"/>
    <property type="match status" value="1"/>
</dbReference>
<comment type="subcellular location">
    <subcellularLocation>
        <location evidence="8 9">Nucleus</location>
    </subcellularLocation>
</comment>
<dbReference type="GO" id="GO:0003700">
    <property type="term" value="F:DNA-binding transcription factor activity"/>
    <property type="evidence" value="ECO:0007669"/>
    <property type="project" value="UniProtKB-UniRule"/>
</dbReference>
<keyword evidence="2 8" id="KW-0863">Zinc-finger</keyword>
<evidence type="ECO:0000256" key="4">
    <source>
        <dbReference type="ARBA" id="ARBA00023015"/>
    </source>
</evidence>
<keyword evidence="3 9" id="KW-0862">Zinc</keyword>
<keyword evidence="1 9" id="KW-0479">Metal-binding</keyword>
<dbReference type="GO" id="GO:0008270">
    <property type="term" value="F:zinc ion binding"/>
    <property type="evidence" value="ECO:0007669"/>
    <property type="project" value="UniProtKB-KW"/>
</dbReference>
<keyword evidence="7 8" id="KW-0539">Nucleus</keyword>
<reference evidence="12 13" key="1">
    <citation type="submission" date="2018-04" db="EMBL/GenBank/DDBJ databases">
        <authorList>
            <person name="Vogel A."/>
        </authorList>
    </citation>
    <scope>NUCLEOTIDE SEQUENCE [LARGE SCALE GENOMIC DNA]</scope>
</reference>
<dbReference type="Proteomes" id="UP000595140">
    <property type="component" value="Unassembled WGS sequence"/>
</dbReference>
<dbReference type="OrthoDB" id="1927254at2759"/>
<dbReference type="Pfam" id="PF02701">
    <property type="entry name" value="Zn_ribbon_Dof"/>
    <property type="match status" value="1"/>
</dbReference>
<feature type="domain" description="Dof-type" evidence="11">
    <location>
        <begin position="13"/>
        <end position="67"/>
    </location>
</feature>
<dbReference type="EMBL" id="OOIL02006685">
    <property type="protein sequence ID" value="VFR00266.1"/>
    <property type="molecule type" value="Genomic_DNA"/>
</dbReference>
<evidence type="ECO:0000256" key="1">
    <source>
        <dbReference type="ARBA" id="ARBA00022723"/>
    </source>
</evidence>
<evidence type="ECO:0000256" key="10">
    <source>
        <dbReference type="SAM" id="MobiDB-lite"/>
    </source>
</evidence>
<dbReference type="AlphaFoldDB" id="A0A484NFQ4"/>
<evidence type="ECO:0000313" key="12">
    <source>
        <dbReference type="EMBL" id="VFR00266.1"/>
    </source>
</evidence>
<dbReference type="PROSITE" id="PS01361">
    <property type="entry name" value="ZF_DOF_1"/>
    <property type="match status" value="1"/>
</dbReference>
<evidence type="ECO:0000256" key="7">
    <source>
        <dbReference type="ARBA" id="ARBA00023242"/>
    </source>
</evidence>
<dbReference type="PANTHER" id="PTHR31992:SF316">
    <property type="entry name" value="DOF ZINC FINGER PROTEIN DOF1.2"/>
    <property type="match status" value="1"/>
</dbReference>
<dbReference type="GO" id="GO:0005634">
    <property type="term" value="C:nucleus"/>
    <property type="evidence" value="ECO:0007669"/>
    <property type="project" value="UniProtKB-SubCell"/>
</dbReference>
<evidence type="ECO:0000256" key="5">
    <source>
        <dbReference type="ARBA" id="ARBA00023125"/>
    </source>
</evidence>
<organism evidence="12 13">
    <name type="scientific">Cuscuta campestris</name>
    <dbReference type="NCBI Taxonomy" id="132261"/>
    <lineage>
        <taxon>Eukaryota</taxon>
        <taxon>Viridiplantae</taxon>
        <taxon>Streptophyta</taxon>
        <taxon>Embryophyta</taxon>
        <taxon>Tracheophyta</taxon>
        <taxon>Spermatophyta</taxon>
        <taxon>Magnoliopsida</taxon>
        <taxon>eudicotyledons</taxon>
        <taxon>Gunneridae</taxon>
        <taxon>Pentapetalae</taxon>
        <taxon>asterids</taxon>
        <taxon>lamiids</taxon>
        <taxon>Solanales</taxon>
        <taxon>Convolvulaceae</taxon>
        <taxon>Cuscuteae</taxon>
        <taxon>Cuscuta</taxon>
        <taxon>Cuscuta subgen. Grammica</taxon>
        <taxon>Cuscuta sect. Cleistogrammica</taxon>
    </lineage>
</organism>
<evidence type="ECO:0000256" key="6">
    <source>
        <dbReference type="ARBA" id="ARBA00023163"/>
    </source>
</evidence>
<keyword evidence="5 8" id="KW-0238">DNA-binding</keyword>
<evidence type="ECO:0000256" key="9">
    <source>
        <dbReference type="RuleBase" id="RU369094"/>
    </source>
</evidence>
<comment type="function">
    <text evidence="9">Transcription factor that binds specifically to a 5'-AA[AG]G-3' consensus core sequence.</text>
</comment>
<evidence type="ECO:0000256" key="2">
    <source>
        <dbReference type="ARBA" id="ARBA00022771"/>
    </source>
</evidence>
<dbReference type="PANTHER" id="PTHR31992">
    <property type="entry name" value="DOF ZINC FINGER PROTEIN DOF1.4-RELATED"/>
    <property type="match status" value="1"/>
</dbReference>
<dbReference type="InterPro" id="IPR045174">
    <property type="entry name" value="Dof"/>
</dbReference>
<gene>
    <name evidence="12" type="ORF">CCAM_LOCUS42041</name>
</gene>
<evidence type="ECO:0000313" key="13">
    <source>
        <dbReference type="Proteomes" id="UP000595140"/>
    </source>
</evidence>
<evidence type="ECO:0000259" key="11">
    <source>
        <dbReference type="PROSITE" id="PS50884"/>
    </source>
</evidence>
<dbReference type="GO" id="GO:0003677">
    <property type="term" value="F:DNA binding"/>
    <property type="evidence" value="ECO:0007669"/>
    <property type="project" value="UniProtKB-UniRule"/>
</dbReference>
<keyword evidence="13" id="KW-1185">Reference proteome</keyword>
<sequence length="224" mass="24749">MMMYWKSSPEVAPNCPRCASANTKFCYYNNYSLSQPRYFCKACRRYWTKGGSLRNVPVGGGCRKTRRPKSSAPREDDDPPRRSFNSSISPASAAGDVRQFPGESAPDRSPPPVYMEEVQAEGFINGGGDRRLVDRNSTDELEALLPGGEEEDGGQWSIPAGWQQPMVVQEAQDFGTFAGVDDYWTASGSTTTSLAETTAAGNVFDDVWRSFDLCGYETLPGHYY</sequence>
<proteinExistence type="predicted"/>
<keyword evidence="6 9" id="KW-0804">Transcription</keyword>
<feature type="region of interest" description="Disordered" evidence="10">
    <location>
        <begin position="57"/>
        <end position="113"/>
    </location>
</feature>
<evidence type="ECO:0000256" key="8">
    <source>
        <dbReference type="PROSITE-ProRule" id="PRU00071"/>
    </source>
</evidence>
<name>A0A484NFQ4_9ASTE</name>
<accession>A0A484NFQ4</accession>
<evidence type="ECO:0000256" key="3">
    <source>
        <dbReference type="ARBA" id="ARBA00022833"/>
    </source>
</evidence>